<dbReference type="PANTHER" id="PTHR13138">
    <property type="entry name" value="PROTEIN LIN1"/>
    <property type="match status" value="1"/>
</dbReference>
<gene>
    <name evidence="3" type="ORF">FEM48_Zijuj09G0186800</name>
</gene>
<feature type="compositionally biased region" description="Basic and acidic residues" evidence="1">
    <location>
        <begin position="64"/>
        <end position="82"/>
    </location>
</feature>
<feature type="domain" description="OCRE" evidence="2">
    <location>
        <begin position="338"/>
        <end position="386"/>
    </location>
</feature>
<dbReference type="Pfam" id="PF17780">
    <property type="entry name" value="OCRE"/>
    <property type="match status" value="1"/>
</dbReference>
<feature type="region of interest" description="Disordered" evidence="1">
    <location>
        <begin position="64"/>
        <end position="84"/>
    </location>
</feature>
<feature type="region of interest" description="Disordered" evidence="1">
    <location>
        <begin position="1"/>
        <end position="43"/>
    </location>
</feature>
<feature type="compositionally biased region" description="Basic residues" evidence="1">
    <location>
        <begin position="26"/>
        <end position="38"/>
    </location>
</feature>
<sequence>MEDDSSSRNLKRPFPADDDTFSKPPMQKRIRFPKGKKLKQGEEGVSGGIAEIYPAVDPRFAAKDRANRRRQIPDELLSHEGRGSASDVSYAEVAYEGNENLDEDGVPIEPFNLDKEREEGYFDAQGNFVEYVKDKEIKDAWLDSVDVAPLYAGKGTVTKTDDDVQDLSSNDVAKMKRRIADVLEPGETVLQALRRLKGTSNNRKEKMSAETKVVFDQLTEDAMKLMENGEYNVYHESQDVFEREAEGYESLLRARGEGSSISADQGYSDANRGIDIFSAETEDGVMTSESVKPSSDEYDMFAEDDGIAMTKQSSDVSDGVGQPLSNIQNTNAEGGALESDYAFDESSGYYYSSSFGYYYDPSSGLYCSASSGKWYSFNEETSTYDEIQEDVLNAN</sequence>
<protein>
    <recommendedName>
        <fullName evidence="2">OCRE domain-containing protein</fullName>
    </recommendedName>
</protein>
<name>A0A978UUN3_ZIZJJ</name>
<accession>A0A978UUN3</accession>
<evidence type="ECO:0000313" key="3">
    <source>
        <dbReference type="EMBL" id="KAH7518583.1"/>
    </source>
</evidence>
<dbReference type="EMBL" id="JAEACU010000009">
    <property type="protein sequence ID" value="KAH7518583.1"/>
    <property type="molecule type" value="Genomic_DNA"/>
</dbReference>
<dbReference type="Proteomes" id="UP000813462">
    <property type="component" value="Unassembled WGS sequence"/>
</dbReference>
<dbReference type="GO" id="GO:0005682">
    <property type="term" value="C:U5 snRNP"/>
    <property type="evidence" value="ECO:0007669"/>
    <property type="project" value="InterPro"/>
</dbReference>
<proteinExistence type="predicted"/>
<organism evidence="3 4">
    <name type="scientific">Ziziphus jujuba var. spinosa</name>
    <dbReference type="NCBI Taxonomy" id="714518"/>
    <lineage>
        <taxon>Eukaryota</taxon>
        <taxon>Viridiplantae</taxon>
        <taxon>Streptophyta</taxon>
        <taxon>Embryophyta</taxon>
        <taxon>Tracheophyta</taxon>
        <taxon>Spermatophyta</taxon>
        <taxon>Magnoliopsida</taxon>
        <taxon>eudicotyledons</taxon>
        <taxon>Gunneridae</taxon>
        <taxon>Pentapetalae</taxon>
        <taxon>rosids</taxon>
        <taxon>fabids</taxon>
        <taxon>Rosales</taxon>
        <taxon>Rhamnaceae</taxon>
        <taxon>Paliureae</taxon>
        <taxon>Ziziphus</taxon>
    </lineage>
</organism>
<dbReference type="PANTHER" id="PTHR13138:SF3">
    <property type="entry name" value="CD2 ANTIGEN CYTOPLASMIC TAIL-BINDING PROTEIN 2"/>
    <property type="match status" value="1"/>
</dbReference>
<dbReference type="OrthoDB" id="331341at2759"/>
<evidence type="ECO:0000256" key="1">
    <source>
        <dbReference type="SAM" id="MobiDB-lite"/>
    </source>
</evidence>
<evidence type="ECO:0000259" key="2">
    <source>
        <dbReference type="Pfam" id="PF17780"/>
    </source>
</evidence>
<evidence type="ECO:0000313" key="4">
    <source>
        <dbReference type="Proteomes" id="UP000813462"/>
    </source>
</evidence>
<comment type="caution">
    <text evidence="3">The sequence shown here is derived from an EMBL/GenBank/DDBJ whole genome shotgun (WGS) entry which is preliminary data.</text>
</comment>
<dbReference type="InterPro" id="IPR041591">
    <property type="entry name" value="OCRE"/>
</dbReference>
<dbReference type="InterPro" id="IPR039905">
    <property type="entry name" value="CD2BP2/Lin1"/>
</dbReference>
<reference evidence="3" key="1">
    <citation type="journal article" date="2021" name="Front. Plant Sci.">
        <title>Chromosome-Scale Genome Assembly for Chinese Sour Jujube and Insights Into Its Genome Evolution and Domestication Signature.</title>
        <authorList>
            <person name="Shen L.-Y."/>
            <person name="Luo H."/>
            <person name="Wang X.-L."/>
            <person name="Wang X.-M."/>
            <person name="Qiu X.-J."/>
            <person name="Liu H."/>
            <person name="Zhou S.-S."/>
            <person name="Jia K.-H."/>
            <person name="Nie S."/>
            <person name="Bao Y.-T."/>
            <person name="Zhang R.-G."/>
            <person name="Yun Q.-Z."/>
            <person name="Chai Y.-H."/>
            <person name="Lu J.-Y."/>
            <person name="Li Y."/>
            <person name="Zhao S.-W."/>
            <person name="Mao J.-F."/>
            <person name="Jia S.-G."/>
            <person name="Mao Y.-M."/>
        </authorList>
    </citation>
    <scope>NUCLEOTIDE SEQUENCE</scope>
    <source>
        <strain evidence="3">AT0</strain>
        <tissue evidence="3">Leaf</tissue>
    </source>
</reference>
<dbReference type="AlphaFoldDB" id="A0A978UUN3"/>